<dbReference type="PANTHER" id="PTHR32196">
    <property type="entry name" value="ABC TRANSPORTER PERMEASE PROTEIN YPHD-RELATED-RELATED"/>
    <property type="match status" value="1"/>
</dbReference>
<feature type="transmembrane region" description="Helical" evidence="6">
    <location>
        <begin position="189"/>
        <end position="208"/>
    </location>
</feature>
<feature type="transmembrane region" description="Helical" evidence="6">
    <location>
        <begin position="246"/>
        <end position="265"/>
    </location>
</feature>
<dbReference type="PANTHER" id="PTHR32196:SF69">
    <property type="entry name" value="BRANCHED-CHAIN AMINO ACID TRANSPORT SYSTEM, PERMEASE PROTEIN"/>
    <property type="match status" value="1"/>
</dbReference>
<feature type="transmembrane region" description="Helical" evidence="6">
    <location>
        <begin position="220"/>
        <end position="239"/>
    </location>
</feature>
<dbReference type="EMBL" id="CP060696">
    <property type="protein sequence ID" value="QNO17518.1"/>
    <property type="molecule type" value="Genomic_DNA"/>
</dbReference>
<protein>
    <submittedName>
        <fullName evidence="7">ABC transporter permease</fullName>
    </submittedName>
</protein>
<dbReference type="GO" id="GO:0005886">
    <property type="term" value="C:plasma membrane"/>
    <property type="evidence" value="ECO:0007669"/>
    <property type="project" value="UniProtKB-SubCell"/>
</dbReference>
<evidence type="ECO:0000313" key="7">
    <source>
        <dbReference type="EMBL" id="QNO17518.1"/>
    </source>
</evidence>
<dbReference type="Proteomes" id="UP000516046">
    <property type="component" value="Chromosome"/>
</dbReference>
<dbReference type="CDD" id="cd06574">
    <property type="entry name" value="TM_PBP1_branched-chain-AA_like"/>
    <property type="match status" value="1"/>
</dbReference>
<keyword evidence="4 6" id="KW-1133">Transmembrane helix</keyword>
<feature type="transmembrane region" description="Helical" evidence="6">
    <location>
        <begin position="137"/>
        <end position="159"/>
    </location>
</feature>
<sequence>MDIFIGLVQVILREGFIYGIMAVGVYITYKVLDFPDLTVDGSFPLGMCTAAALITAGVNPWLACLISFAAGAGAGAVTGLLHVKLHITDLLSGILVMTALFSVNMVITGKKAVMAIYDMPTIFNSGLGGTLHTALDQWGWVLMAFIVCIVVKLLIDAYLKTRSGLLLRASGSNPQFVISQGKNPGNMKILGLILGNGLTALSGCVLTQQKESADVTSGTGMVVMSLAAVIIGAALLGRVKWMKPTLTAIIGMILYRACLTIAMQLGMDTNFLKMLMSIIFVIALVASRFATGRRKHNAAVDRTRI</sequence>
<evidence type="ECO:0000313" key="8">
    <source>
        <dbReference type="Proteomes" id="UP000516046"/>
    </source>
</evidence>
<evidence type="ECO:0000256" key="2">
    <source>
        <dbReference type="ARBA" id="ARBA00022475"/>
    </source>
</evidence>
<accession>A0A7G9WFQ6</accession>
<evidence type="ECO:0000256" key="4">
    <source>
        <dbReference type="ARBA" id="ARBA00022989"/>
    </source>
</evidence>
<keyword evidence="2" id="KW-1003">Cell membrane</keyword>
<dbReference type="KEGG" id="caml:H6X83_11330"/>
<dbReference type="Pfam" id="PF02653">
    <property type="entry name" value="BPD_transp_2"/>
    <property type="match status" value="1"/>
</dbReference>
<keyword evidence="5 6" id="KW-0472">Membrane</keyword>
<evidence type="ECO:0000256" key="3">
    <source>
        <dbReference type="ARBA" id="ARBA00022692"/>
    </source>
</evidence>
<dbReference type="GO" id="GO:0022857">
    <property type="term" value="F:transmembrane transporter activity"/>
    <property type="evidence" value="ECO:0007669"/>
    <property type="project" value="InterPro"/>
</dbReference>
<keyword evidence="8" id="KW-1185">Reference proteome</keyword>
<feature type="transmembrane region" description="Helical" evidence="6">
    <location>
        <begin position="271"/>
        <end position="290"/>
    </location>
</feature>
<comment type="subcellular location">
    <subcellularLocation>
        <location evidence="1">Cell membrane</location>
        <topology evidence="1">Multi-pass membrane protein</topology>
    </subcellularLocation>
</comment>
<organism evidence="7 8">
    <name type="scientific">Caproicibacterium amylolyticum</name>
    <dbReference type="NCBI Taxonomy" id="2766537"/>
    <lineage>
        <taxon>Bacteria</taxon>
        <taxon>Bacillati</taxon>
        <taxon>Bacillota</taxon>
        <taxon>Clostridia</taxon>
        <taxon>Eubacteriales</taxon>
        <taxon>Oscillospiraceae</taxon>
        <taxon>Caproicibacterium</taxon>
    </lineage>
</organism>
<gene>
    <name evidence="7" type="ORF">H6X83_11330</name>
</gene>
<dbReference type="RefSeq" id="WP_212506588.1">
    <property type="nucleotide sequence ID" value="NZ_CP060696.1"/>
</dbReference>
<evidence type="ECO:0000256" key="5">
    <source>
        <dbReference type="ARBA" id="ARBA00023136"/>
    </source>
</evidence>
<feature type="transmembrane region" description="Helical" evidence="6">
    <location>
        <begin position="93"/>
        <end position="117"/>
    </location>
</feature>
<feature type="transmembrane region" description="Helical" evidence="6">
    <location>
        <begin position="60"/>
        <end position="81"/>
    </location>
</feature>
<feature type="transmembrane region" description="Helical" evidence="6">
    <location>
        <begin position="7"/>
        <end position="29"/>
    </location>
</feature>
<dbReference type="AlphaFoldDB" id="A0A7G9WFQ6"/>
<keyword evidence="3 6" id="KW-0812">Transmembrane</keyword>
<name>A0A7G9WFQ6_9FIRM</name>
<evidence type="ECO:0000256" key="6">
    <source>
        <dbReference type="SAM" id="Phobius"/>
    </source>
</evidence>
<dbReference type="InterPro" id="IPR001851">
    <property type="entry name" value="ABC_transp_permease"/>
</dbReference>
<evidence type="ECO:0000256" key="1">
    <source>
        <dbReference type="ARBA" id="ARBA00004651"/>
    </source>
</evidence>
<reference evidence="7 8" key="1">
    <citation type="submission" date="2020-08" db="EMBL/GenBank/DDBJ databases">
        <authorList>
            <person name="Ren C."/>
            <person name="Gu Y."/>
            <person name="Xu Y."/>
        </authorList>
    </citation>
    <scope>NUCLEOTIDE SEQUENCE [LARGE SCALE GENOMIC DNA]</scope>
    <source>
        <strain evidence="7 8">LBM18003</strain>
    </source>
</reference>
<proteinExistence type="predicted"/>